<evidence type="ECO:0000256" key="1">
    <source>
        <dbReference type="ARBA" id="ARBA00008846"/>
    </source>
</evidence>
<evidence type="ECO:0000256" key="3">
    <source>
        <dbReference type="SAM" id="MobiDB-lite"/>
    </source>
</evidence>
<dbReference type="PROSITE" id="PS51419">
    <property type="entry name" value="RAB"/>
    <property type="match status" value="1"/>
</dbReference>
<accession>A0ABM1RX59</accession>
<name>A0ABM1RX59_LIMPO</name>
<organism evidence="4 5">
    <name type="scientific">Limulus polyphemus</name>
    <name type="common">Atlantic horseshoe crab</name>
    <dbReference type="NCBI Taxonomy" id="6850"/>
    <lineage>
        <taxon>Eukaryota</taxon>
        <taxon>Metazoa</taxon>
        <taxon>Ecdysozoa</taxon>
        <taxon>Arthropoda</taxon>
        <taxon>Chelicerata</taxon>
        <taxon>Merostomata</taxon>
        <taxon>Xiphosura</taxon>
        <taxon>Limulidae</taxon>
        <taxon>Limulus</taxon>
    </lineage>
</organism>
<evidence type="ECO:0000256" key="2">
    <source>
        <dbReference type="ARBA" id="ARBA00022553"/>
    </source>
</evidence>
<evidence type="ECO:0000313" key="5">
    <source>
        <dbReference type="RefSeq" id="XP_022235964.1"/>
    </source>
</evidence>
<reference evidence="5" key="1">
    <citation type="submission" date="2025-08" db="UniProtKB">
        <authorList>
            <consortium name="RefSeq"/>
        </authorList>
    </citation>
    <scope>IDENTIFICATION</scope>
    <source>
        <tissue evidence="5">Muscle</tissue>
    </source>
</reference>
<dbReference type="InterPro" id="IPR027417">
    <property type="entry name" value="P-loop_NTPase"/>
</dbReference>
<evidence type="ECO:0000313" key="4">
    <source>
        <dbReference type="Proteomes" id="UP000694941"/>
    </source>
</evidence>
<dbReference type="SMART" id="SM00175">
    <property type="entry name" value="RAB"/>
    <property type="match status" value="1"/>
</dbReference>
<dbReference type="InterPro" id="IPR051641">
    <property type="entry name" value="RGK_GTP-binding_reg"/>
</dbReference>
<dbReference type="PANTHER" id="PTHR45775:SF6">
    <property type="entry name" value="RAD, GEM_KIR FAMILY MEMBER 2, ISOFORM C"/>
    <property type="match status" value="1"/>
</dbReference>
<comment type="similarity">
    <text evidence="1">Belongs to the small GTPase superfamily. RGK family.</text>
</comment>
<dbReference type="Gene3D" id="3.40.50.300">
    <property type="entry name" value="P-loop containing nucleotide triphosphate hydrolases"/>
    <property type="match status" value="1"/>
</dbReference>
<dbReference type="PROSITE" id="PS51421">
    <property type="entry name" value="RAS"/>
    <property type="match status" value="1"/>
</dbReference>
<dbReference type="PANTHER" id="PTHR45775">
    <property type="entry name" value="RAD, GEM/KIR FAMILY MEMBER 2, ISOFORM C"/>
    <property type="match status" value="1"/>
</dbReference>
<protein>
    <submittedName>
        <fullName evidence="5">GTP-binding protein REM 2-like</fullName>
    </submittedName>
</protein>
<gene>
    <name evidence="5" type="primary">LOC111083621</name>
</gene>
<dbReference type="SMART" id="SM00173">
    <property type="entry name" value="RAS"/>
    <property type="match status" value="1"/>
</dbReference>
<sequence length="414" mass="46588">MTLVPNKRQQNSTLQLYRGNHFAHSVPDLWELYRSPTPASTSSNYSRKERSPFKGPSRVKSARKKSHGVRTELRGPCQSRIMSQSGLSPARSRMSSAWIECDIDPWAQFRRRANTIPDRLIERLSRSMGQDTAVDCYRCRSFSVTHKGVMNLGDMVRYRSRSNVSETSGSSDDIQDRACSVGPNSPYYTASQPDHYNVALLGTENVGKSCLISQFMTSEYLTPSSDSRNLNDRKKEQNVSILLDREETELQFEQRNSPEEWSNEESFAATHAFVVVYSIADRRSFQAATRTLTFLKYSGTQMSEKGKGLTSKAVILVANKADLARCRVVSKEEGRCLASKLDTKFVETSTAVNYNVDELLVGIVKQIRLRLRINSDSSDACRSKMANGKARGLMSKLLHICESKIKSCDNLNII</sequence>
<dbReference type="InterPro" id="IPR001806">
    <property type="entry name" value="Small_GTPase"/>
</dbReference>
<dbReference type="Pfam" id="PF00071">
    <property type="entry name" value="Ras"/>
    <property type="match status" value="1"/>
</dbReference>
<keyword evidence="2" id="KW-0597">Phosphoprotein</keyword>
<dbReference type="GeneID" id="111083621"/>
<keyword evidence="4" id="KW-1185">Reference proteome</keyword>
<dbReference type="RefSeq" id="XP_022235964.1">
    <property type="nucleotide sequence ID" value="XM_022380256.1"/>
</dbReference>
<dbReference type="SUPFAM" id="SSF52540">
    <property type="entry name" value="P-loop containing nucleoside triphosphate hydrolases"/>
    <property type="match status" value="1"/>
</dbReference>
<proteinExistence type="inferred from homology"/>
<dbReference type="Proteomes" id="UP000694941">
    <property type="component" value="Unplaced"/>
</dbReference>
<dbReference type="PRINTS" id="PR00449">
    <property type="entry name" value="RASTRNSFRMNG"/>
</dbReference>
<feature type="region of interest" description="Disordered" evidence="3">
    <location>
        <begin position="39"/>
        <end position="71"/>
    </location>
</feature>